<dbReference type="SUPFAM" id="SSF49344">
    <property type="entry name" value="CBD9-like"/>
    <property type="match status" value="1"/>
</dbReference>
<evidence type="ECO:0000313" key="2">
    <source>
        <dbReference type="EMBL" id="RED87528.1"/>
    </source>
</evidence>
<accession>A0A3D9KMW9</accession>
<dbReference type="AlphaFoldDB" id="A0A3D9KMW9"/>
<keyword evidence="1" id="KW-0732">Signal</keyword>
<sequence>MLRKAKRYALLLAAMLLAASSLPHAYAEASPGKVSYEVVYTTEDLSTPTAWYNSDFFDNPDFKENRFVQYWVETPIAPGGPRDTGLYAAYREDGLYIFFQSNEQELDTNGILKNSSIELFIKYGLGDLPYHQMIFETNGSAVNYYEWQTEYRDNLPLKGNAVLTNEQLPTGWGSVLFIPWKAAYKYVPLNGEDWEFAMIRWSPSHSPTWGGKVHQAGRFNTLDIEEPTPAVRTAIQKNVIRQAWQAFNDTVADLQTEWQGGDADDVNFYNTRLQPLIAQGQANGSEIPNLDSLGAAEIDELYDYVDSWFELNRDAEDERADYILDNLFNEGGGGQPPETALALQPEQPDGANGWYVSEVTVNLSAAGGSGVFTEYRLNGGEWTTYSGPFAISSDGVHTLEYRSADGAGNTEEIQTASVSVDRTAPTAAVAYSTTDPTDGAVTATVTPSEAVTVTNNNGADSYEFLYNGNFTFEFVDAAGNTGTATATVGNIASASTGVPGKPSLSDNNGQNNGLMDGDYDIAMNVWWGNNGRIYKLYENGTLIDTQMLADRAPQAQAAQTAIAGRANGTYVYYAELINEFGTTVSDEWTVTVSHSLPAKPELSSNNWDGDGSYDIQMNMWWGTNGTTYRLYENETLIAEMALTAQTPQAQSAVVPISGRAVGTYEYRGELVNAAGAASSEKIIVKVIK</sequence>
<name>A0A3D9KMW9_9BACL</name>
<dbReference type="OrthoDB" id="9802318at2"/>
<organism evidence="2 3">
    <name type="scientific">Cohnella phaseoli</name>
    <dbReference type="NCBI Taxonomy" id="456490"/>
    <lineage>
        <taxon>Bacteria</taxon>
        <taxon>Bacillati</taxon>
        <taxon>Bacillota</taxon>
        <taxon>Bacilli</taxon>
        <taxon>Bacillales</taxon>
        <taxon>Paenibacillaceae</taxon>
        <taxon>Cohnella</taxon>
    </lineage>
</organism>
<dbReference type="EMBL" id="QRDZ01000002">
    <property type="protein sequence ID" value="RED87528.1"/>
    <property type="molecule type" value="Genomic_DNA"/>
</dbReference>
<dbReference type="Proteomes" id="UP000256977">
    <property type="component" value="Unassembled WGS sequence"/>
</dbReference>
<reference evidence="2 3" key="1">
    <citation type="submission" date="2018-07" db="EMBL/GenBank/DDBJ databases">
        <title>Genomic Encyclopedia of Type Strains, Phase III (KMG-III): the genomes of soil and plant-associated and newly described type strains.</title>
        <authorList>
            <person name="Whitman W."/>
        </authorList>
    </citation>
    <scope>NUCLEOTIDE SEQUENCE [LARGE SCALE GENOMIC DNA]</scope>
    <source>
        <strain evidence="2 3">CECT 7287</strain>
    </source>
</reference>
<keyword evidence="3" id="KW-1185">Reference proteome</keyword>
<dbReference type="InterPro" id="IPR058094">
    <property type="entry name" value="Ig-like_OmpL47-like"/>
</dbReference>
<dbReference type="RefSeq" id="WP_116058948.1">
    <property type="nucleotide sequence ID" value="NZ_QRDZ01000002.1"/>
</dbReference>
<feature type="signal peptide" evidence="1">
    <location>
        <begin position="1"/>
        <end position="25"/>
    </location>
</feature>
<dbReference type="InterPro" id="IPR014756">
    <property type="entry name" value="Ig_E-set"/>
</dbReference>
<protein>
    <submittedName>
        <fullName evidence="2">Uncharacterized protein</fullName>
    </submittedName>
</protein>
<gene>
    <name evidence="2" type="ORF">DFP98_1025</name>
</gene>
<dbReference type="SUPFAM" id="SSF81296">
    <property type="entry name" value="E set domains"/>
    <property type="match status" value="2"/>
</dbReference>
<feature type="chain" id="PRO_5038335323" evidence="1">
    <location>
        <begin position="26"/>
        <end position="688"/>
    </location>
</feature>
<comment type="caution">
    <text evidence="2">The sequence shown here is derived from an EMBL/GenBank/DDBJ whole genome shotgun (WGS) entry which is preliminary data.</text>
</comment>
<dbReference type="InterPro" id="IPR013783">
    <property type="entry name" value="Ig-like_fold"/>
</dbReference>
<proteinExistence type="predicted"/>
<evidence type="ECO:0000313" key="3">
    <source>
        <dbReference type="Proteomes" id="UP000256977"/>
    </source>
</evidence>
<dbReference type="NCBIfam" id="NF047446">
    <property type="entry name" value="barrel_OmpL47"/>
    <property type="match status" value="1"/>
</dbReference>
<dbReference type="Gene3D" id="2.60.40.10">
    <property type="entry name" value="Immunoglobulins"/>
    <property type="match status" value="3"/>
</dbReference>
<evidence type="ECO:0000256" key="1">
    <source>
        <dbReference type="SAM" id="SignalP"/>
    </source>
</evidence>